<organism evidence="2 3">
    <name type="scientific">Candidatus Woesebacteria bacterium GW2011_GWC2_47_16</name>
    <dbReference type="NCBI Taxonomy" id="1618590"/>
    <lineage>
        <taxon>Bacteria</taxon>
        <taxon>Candidatus Woeseibacteriota</taxon>
    </lineage>
</organism>
<evidence type="ECO:0000259" key="1">
    <source>
        <dbReference type="Pfam" id="PF22807"/>
    </source>
</evidence>
<proteinExistence type="predicted"/>
<sequence length="425" mass="46855">MRNWLPAIIVFLALGFSGYYFLRNYLFVQISPRSLITRFSPPSKSIKEYLPQGDELSYPLSLPQGFSLGVFADLKGDLPRALAFDEKGVLFASIPGSGKIVALPDENGDGKADRVVEVMKGLGRPHGIAFAGDFIYVGETDKVIRARYNPENLSAGSAEKLFDLPGGGRHFTRTIRIKDGKIYTSVGSSCDTCLEASPFRAAVLVSDLDGANLRVFARGLRNTVFFTFDAKGRIWGTDMGRDFLGDNLPPDEVNLIEDGKDYGWPYCYGAKIRDSKFNPDESLSYCTETMEPKFNLPAHVAPLGITFIKSDLFPGGDQGNILVALHGSWNSSVPVGYKIVKLSVLGDSITGMEDFISGFIDGKEVLGRPVDLIFDENGYLFISDDEAGLIYLLGKLRQRLKAEPRSVPPPPRRLWPLSLLLLFRD</sequence>
<protein>
    <submittedName>
        <fullName evidence="2">L-sorbosone dehydrogenase</fullName>
    </submittedName>
</protein>
<evidence type="ECO:0000313" key="2">
    <source>
        <dbReference type="EMBL" id="KKU63522.1"/>
    </source>
</evidence>
<dbReference type="PANTHER" id="PTHR33546">
    <property type="entry name" value="LARGE, MULTIFUNCTIONAL SECRETED PROTEIN-RELATED"/>
    <property type="match status" value="1"/>
</dbReference>
<comment type="caution">
    <text evidence="2">The sequence shown here is derived from an EMBL/GenBank/DDBJ whole genome shotgun (WGS) entry which is preliminary data.</text>
</comment>
<evidence type="ECO:0000313" key="3">
    <source>
        <dbReference type="Proteomes" id="UP000034501"/>
    </source>
</evidence>
<dbReference type="Pfam" id="PF22807">
    <property type="entry name" value="TrAA12"/>
    <property type="match status" value="1"/>
</dbReference>
<dbReference type="AlphaFoldDB" id="A0A0G1S2F3"/>
<accession>A0A0G1S2F3</accession>
<dbReference type="SUPFAM" id="SSF50952">
    <property type="entry name" value="Soluble quinoprotein glucose dehydrogenase"/>
    <property type="match status" value="1"/>
</dbReference>
<dbReference type="Proteomes" id="UP000034501">
    <property type="component" value="Unassembled WGS sequence"/>
</dbReference>
<name>A0A0G1S2F3_9BACT</name>
<reference evidence="2 3" key="1">
    <citation type="journal article" date="2015" name="Nature">
        <title>rRNA introns, odd ribosomes, and small enigmatic genomes across a large radiation of phyla.</title>
        <authorList>
            <person name="Brown C.T."/>
            <person name="Hug L.A."/>
            <person name="Thomas B.C."/>
            <person name="Sharon I."/>
            <person name="Castelle C.J."/>
            <person name="Singh A."/>
            <person name="Wilkins M.J."/>
            <person name="Williams K.H."/>
            <person name="Banfield J.F."/>
        </authorList>
    </citation>
    <scope>NUCLEOTIDE SEQUENCE [LARGE SCALE GENOMIC DNA]</scope>
</reference>
<dbReference type="InterPro" id="IPR054539">
    <property type="entry name" value="Beta-prop_PDH"/>
</dbReference>
<dbReference type="InterPro" id="IPR011042">
    <property type="entry name" value="6-blade_b-propeller_TolB-like"/>
</dbReference>
<dbReference type="PANTHER" id="PTHR33546:SF1">
    <property type="entry name" value="LARGE, MULTIFUNCTIONAL SECRETED PROTEIN"/>
    <property type="match status" value="1"/>
</dbReference>
<feature type="domain" description="Pyrroloquinoline quinone-dependent pyranose dehydrogenase beta-propeller" evidence="1">
    <location>
        <begin position="64"/>
        <end position="394"/>
    </location>
</feature>
<dbReference type="InterPro" id="IPR011041">
    <property type="entry name" value="Quinoprot_gluc/sorb_DH_b-prop"/>
</dbReference>
<dbReference type="Gene3D" id="2.120.10.30">
    <property type="entry name" value="TolB, C-terminal domain"/>
    <property type="match status" value="1"/>
</dbReference>
<gene>
    <name evidence="2" type="ORF">UX88_C0028G0013</name>
</gene>
<dbReference type="EMBL" id="LCNW01000028">
    <property type="protein sequence ID" value="KKU63522.1"/>
    <property type="molecule type" value="Genomic_DNA"/>
</dbReference>